<protein>
    <recommendedName>
        <fullName evidence="3">DNA/RNA-binding domain-containing protein</fullName>
    </recommendedName>
</protein>
<dbReference type="GO" id="GO:0042162">
    <property type="term" value="F:telomeric DNA binding"/>
    <property type="evidence" value="ECO:0007669"/>
    <property type="project" value="TreeGrafter"/>
</dbReference>
<sequence>MPLLTEAPALVRRMRDENIDASLRWTPIIQPDNTPISQEQLAAEVKGIYAGLVMVKAKCINIDAARAADPSSQLGPEQWQALIALHRTLLYKHHDFLTATQHPSATHALRRLAASYRMPARMWKHGIHAFLEVPRHRRPESQEYILAFIYLAYQMMALLYETVPEFTDTWIECLGDLARYRMAVEEEKEAHATWGGVAARWYTAAAEHRPAIWRLYHHLAILERPSLRKLCMYTKSLTCVLGSSNMRESFAALREPLLQEQNIQYAGARIATNRTIIYTRSHDHTVGTVHSNALQSLHKQPDRLHGIGSFFTVPIMAALFELDCDPNIWSTLATFLNTIIKSSVVRVPICGATFDPQGAELEWRPLSEDYLTQGVDDENHLYVVSATNLSSCYERAKYSHAGASWARRARNAGEAAANRGLPAKRV</sequence>
<dbReference type="KEGG" id="ffu:CLAFUR5_13130"/>
<dbReference type="OrthoDB" id="2017974at2759"/>
<reference evidence="1" key="2">
    <citation type="journal article" date="2022" name="Microb. Genom.">
        <title>A chromosome-scale genome assembly of the tomato pathogen Cladosporium fulvum reveals a compartmentalized genome architecture and the presence of a dispensable chromosome.</title>
        <authorList>
            <person name="Zaccaron A.Z."/>
            <person name="Chen L.H."/>
            <person name="Samaras A."/>
            <person name="Stergiopoulos I."/>
        </authorList>
    </citation>
    <scope>NUCLEOTIDE SEQUENCE</scope>
    <source>
        <strain evidence="1">Race5_Kim</strain>
    </source>
</reference>
<reference evidence="1" key="1">
    <citation type="submission" date="2021-12" db="EMBL/GenBank/DDBJ databases">
        <authorList>
            <person name="Zaccaron A."/>
            <person name="Stergiopoulos I."/>
        </authorList>
    </citation>
    <scope>NUCLEOTIDE SEQUENCE</scope>
    <source>
        <strain evidence="1">Race5_Kim</strain>
    </source>
</reference>
<dbReference type="GO" id="GO:0070034">
    <property type="term" value="F:telomerase RNA binding"/>
    <property type="evidence" value="ECO:0007669"/>
    <property type="project" value="TreeGrafter"/>
</dbReference>
<accession>A0A9Q8PJ40</accession>
<organism evidence="1 2">
    <name type="scientific">Passalora fulva</name>
    <name type="common">Tomato leaf mold</name>
    <name type="synonym">Cladosporium fulvum</name>
    <dbReference type="NCBI Taxonomy" id="5499"/>
    <lineage>
        <taxon>Eukaryota</taxon>
        <taxon>Fungi</taxon>
        <taxon>Dikarya</taxon>
        <taxon>Ascomycota</taxon>
        <taxon>Pezizomycotina</taxon>
        <taxon>Dothideomycetes</taxon>
        <taxon>Dothideomycetidae</taxon>
        <taxon>Mycosphaerellales</taxon>
        <taxon>Mycosphaerellaceae</taxon>
        <taxon>Fulvia</taxon>
    </lineage>
</organism>
<dbReference type="GO" id="GO:0005697">
    <property type="term" value="C:telomerase holoenzyme complex"/>
    <property type="evidence" value="ECO:0007669"/>
    <property type="project" value="TreeGrafter"/>
</dbReference>
<dbReference type="PANTHER" id="PTHR15696:SF0">
    <property type="entry name" value="TELOMERASE-BINDING PROTEIN EST1A"/>
    <property type="match status" value="1"/>
</dbReference>
<dbReference type="Gene3D" id="1.25.40.10">
    <property type="entry name" value="Tetratricopeptide repeat domain"/>
    <property type="match status" value="1"/>
</dbReference>
<dbReference type="Proteomes" id="UP000756132">
    <property type="component" value="Chromosome 11"/>
</dbReference>
<dbReference type="GO" id="GO:0000184">
    <property type="term" value="P:nuclear-transcribed mRNA catabolic process, nonsense-mediated decay"/>
    <property type="evidence" value="ECO:0007669"/>
    <property type="project" value="TreeGrafter"/>
</dbReference>
<keyword evidence="2" id="KW-1185">Reference proteome</keyword>
<dbReference type="EMBL" id="CP090173">
    <property type="protein sequence ID" value="UJO23579.1"/>
    <property type="molecule type" value="Genomic_DNA"/>
</dbReference>
<dbReference type="InterPro" id="IPR011990">
    <property type="entry name" value="TPR-like_helical_dom_sf"/>
</dbReference>
<name>A0A9Q8PJ40_PASFU</name>
<dbReference type="InterPro" id="IPR045153">
    <property type="entry name" value="Est1/Ebs1-like"/>
</dbReference>
<evidence type="ECO:0008006" key="3">
    <source>
        <dbReference type="Google" id="ProtNLM"/>
    </source>
</evidence>
<dbReference type="FunFam" id="1.25.40.10:FF:000202">
    <property type="entry name" value="Unplaced genomic scaffold supercont1.7, whole genome shotgun sequence"/>
    <property type="match status" value="1"/>
</dbReference>
<dbReference type="PANTHER" id="PTHR15696">
    <property type="entry name" value="SMG-7 SUPPRESSOR WITH MORPHOLOGICAL EFFECT ON GENITALIA PROTEIN 7"/>
    <property type="match status" value="1"/>
</dbReference>
<dbReference type="AlphaFoldDB" id="A0A9Q8PJ40"/>
<dbReference type="SUPFAM" id="SSF48452">
    <property type="entry name" value="TPR-like"/>
    <property type="match status" value="1"/>
</dbReference>
<gene>
    <name evidence="1" type="ORF">CLAFUR5_13130</name>
</gene>
<proteinExistence type="predicted"/>
<dbReference type="GeneID" id="71993008"/>
<evidence type="ECO:0000313" key="2">
    <source>
        <dbReference type="Proteomes" id="UP000756132"/>
    </source>
</evidence>
<dbReference type="RefSeq" id="XP_047767945.1">
    <property type="nucleotide sequence ID" value="XM_047912278.1"/>
</dbReference>
<evidence type="ECO:0000313" key="1">
    <source>
        <dbReference type="EMBL" id="UJO23579.1"/>
    </source>
</evidence>